<dbReference type="Pfam" id="PF06448">
    <property type="entry name" value="DUF1081"/>
    <property type="match status" value="1"/>
</dbReference>
<proteinExistence type="predicted"/>
<dbReference type="PANTHER" id="PTHR13769">
    <property type="entry name" value="APOLIPOPROTEIN B"/>
    <property type="match status" value="1"/>
</dbReference>
<dbReference type="CTD" id="566465"/>
<evidence type="ECO:0000256" key="1">
    <source>
        <dbReference type="ARBA" id="ARBA00004613"/>
    </source>
</evidence>
<gene>
    <name evidence="11" type="primary">apoba</name>
</gene>
<dbReference type="SMART" id="SM00638">
    <property type="entry name" value="LPD_N"/>
    <property type="match status" value="1"/>
</dbReference>
<dbReference type="InterPro" id="IPR009454">
    <property type="entry name" value="Lipid_transpt_open_b-sht"/>
</dbReference>
<evidence type="ECO:0000256" key="7">
    <source>
        <dbReference type="PROSITE-ProRule" id="PRU00557"/>
    </source>
</evidence>
<evidence type="ECO:0000313" key="10">
    <source>
        <dbReference type="Proteomes" id="UP000808372"/>
    </source>
</evidence>
<keyword evidence="8" id="KW-0175">Coiled coil</keyword>
<keyword evidence="5" id="KW-0445">Lipid transport</keyword>
<dbReference type="GO" id="GO:0050750">
    <property type="term" value="F:low-density lipoprotein particle receptor binding"/>
    <property type="evidence" value="ECO:0007669"/>
    <property type="project" value="TreeGrafter"/>
</dbReference>
<dbReference type="PROSITE" id="PS51211">
    <property type="entry name" value="VITELLOGENIN"/>
    <property type="match status" value="1"/>
</dbReference>
<dbReference type="GO" id="GO:0034361">
    <property type="term" value="C:very-low-density lipoprotein particle"/>
    <property type="evidence" value="ECO:0007669"/>
    <property type="project" value="TreeGrafter"/>
</dbReference>
<keyword evidence="3" id="KW-0964">Secreted</keyword>
<dbReference type="Pfam" id="PF09172">
    <property type="entry name" value="Vit_open_b-sht"/>
    <property type="match status" value="1"/>
</dbReference>
<dbReference type="Gene3D" id="1.25.10.20">
    <property type="entry name" value="Vitellinogen, superhelical"/>
    <property type="match status" value="1"/>
</dbReference>
<dbReference type="PANTHER" id="PTHR13769:SF6">
    <property type="entry name" value="APOLIPOPROTEIN B-100"/>
    <property type="match status" value="1"/>
</dbReference>
<dbReference type="KEGG" id="snh:120023262"/>
<name>A0A8U0TPP0_SALNM</name>
<dbReference type="Gene3D" id="2.20.80.10">
    <property type="entry name" value="Lipovitellin-phosvitin complex, chain A, domain 4"/>
    <property type="match status" value="1"/>
</dbReference>
<dbReference type="GO" id="GO:0034359">
    <property type="term" value="C:mature chylomicron"/>
    <property type="evidence" value="ECO:0007669"/>
    <property type="project" value="TreeGrafter"/>
</dbReference>
<evidence type="ECO:0000256" key="3">
    <source>
        <dbReference type="ARBA" id="ARBA00022525"/>
    </source>
</evidence>
<dbReference type="SUPFAM" id="SSF56968">
    <property type="entry name" value="Lipovitellin-phosvitin complex, beta-sheet shell regions"/>
    <property type="match status" value="2"/>
</dbReference>
<dbReference type="RefSeq" id="XP_038823231.1">
    <property type="nucleotide sequence ID" value="XM_038967303.1"/>
</dbReference>
<sequence length="4401" mass="491316">MYLSKVHVNQLRLRESSTKHKGQSFFCCLAPIMGDPKIWLLLLLSTNVFAQKGSENADEQMSSCPLSARFKTFKKYVYQYTTESKNGVTGTSKLRNGPKVTCQVELEVPQECSFVLHTANCALSEVSVIDPQGEPVYRQAAGADAFQSAMEKNPLKITWEPVVGIRLYPEPDEPVNILNIKRGIISALNVPVMEESNNIMNTVHGLCKTDYTVNSRKDIDTDVTLTRDLSQCDQFRRMKLPSSPLALLPSLNGPLSKLISSTQDCNYQFDNRRKHMTNAVCTEKHIFLPFSHENSGISSVVTQSLTLKDSAKINNRVFEVETSRIQPLRMEYPEDKAPTQTKEAVLSTLRDLSGLSGTDQGQRRPGLFQKLVSEIRALKNETLSPAVEEMLAEGGMLTWQALAQCGTPECTSAILQVIRTMDSTAVEGDAFVYALSLQSSPDSHRVRDMLSVAQHRQSKAIMYALANTVSKFHPGHPTAEVKDVKEFMYTMLGDCSGNEDMTFLTLRVVGVMGKAMKSTGDVGLGLKKSLMNCVQKGASLSVQKAAIQAFRLMDIDQEVRESLLGVYQDAENPVQKRVAAYLMLMKSPDDALLSKVITTLNDEQDPQVRSFVASHLDNIRHSDDPKTQQIRQYIEEALQDHQHPANPFTTMSRNYKMDTAMGSIKGNMIFDSTDSLPKEVLLETTLKAFGYNSDMLEVGIEGNGFEPRLEALFGEQGFFPDSVSKAMYWAGHKMPDSVQQVLENWIPPLRSERRKRQAPQDLMKDIGQNFQKLVRELRSQDSPEAMAYLRILENEVGYIKSSEMEHMAQSLATYSEVFFKIMPLKVMQSLMSSTDNELYAHYIFLDESFSLPSASGLPLKFSLSGVFAPGAKGGLSFSPGMQQLSFMPSVGVEFITQMGIQIPEFVVAGIEMHTNMYHESSLNAKVTISRNEIKLSIPAPKGTTQLFSVSNKVMSVSSTQTKMVPSIGEGMTDSTECQPLFTGMNICTTLRYTNASSTDDAPYYPLTGESRLAVEIQPTEEVTEYTAAITSETLREGKEGRQKVDSLKLTLRASGSEPTEATATLKYNRNKNTLTTEVHVPDYDIEAGIKLAVTDSNVKGKKIRGITLDVTNHNIPQLSLVGRARLESMENGMLQVQMTIPALSSDASATATLKNTDGLVMQLETAVNIPETSSVQTVIVRYDDNKFEMEMKSDLNSEIPKLIPNTEDYQRELQKLIDDILDQKVAKTDMKVRHIVTKAIEACNIWLDKVAGRNKRSLAELTLPTVPEKLFLQSDSLFRYEFNQNKMAISLVVPLGGKSSEELNIPATLSIPAIDVPEIGWMVPANEIQIPTFTIPRSFDFVLPLLGLAEVTSKVNSNFYNWEGSISGGNNTVDVPSYIVNFKVTAQSPISPLAYRLEGTGMISGTVEDNLKYLVNGSLSHSFIDASFSFFETLSVTDKLNAKANYKIEASSPLGLQTSLYYSAMSESTSEEVTGDGSLDGTIRVGSWKADSTYRHNYAIRPLDREGRGESNLRVNSPLIQAQNMIKGVYANDELSIVSKTNVQDDALKHVAELKYKDGQLSLKCDAVSNALGNILKNKVELGISSEVIILRVESQADDATNQAYSLLTGSLNMDGLEVNSEGSLTVKGGRGLHKATVTVNRNGLVTSGTNSLQCSPLTFENIYNGGIDSSGASLTSTTKGMAEDSRAELSFVGRISSTEASLGSAFRGNAYDSNARSTTNLVLNRRGLIFSNNMKGSLQNMKTENTHSLTLTLWTLAFRSKTDNLICEDASYKHDIKVDVKPFVTSIDMKNYLKLFDVHMNNEGQVKMEPTKLDLSGSLRGAYGDEHELRHTYEINYADLAGTLKCSTTGKIMDAQMSHNCEIEIAGLTSKSNCEARINSESLRFVSTIRTLALPFSVTVNAIINSDGEVDLFGKHTGQLYSKLLVKAEPLALAYSHDCRATTTHMLESWESSAHLDNKFDGLLTPSEQSLTWKTKSKFDNHAYNQDVSTYNNAQMLGIEFEGIVSTNLLNEAGEGGDKRSEKENQEFSVSGFLKYDKNSNSHIIKLPFIKSFPAAFDLLKTAVVSALEAMQQYIISLDINQLIGGLRVHLDNLPQQVSDFMTGIDLENKVNDVKKKLIILTQEYAVTLEDLEASVENLKVNIEKTLIDIASKISDLIATVRGSIESGDLSDAISNVLSQIRNMLKDVDYHFNIRETIVRVIDAIEDVIRQIDLQKLGDSSVAWLGEIDSRFRIKEKLQDKISELKQVIETFDVTMFFQDLRDYTLSINFDFAKYVEQLTAKIPTEQMARVLESIKDVIVNWIEEYEIADKINAMYSYIRDLLLRYEFDKRFEVFMDQTVVLIKEFRIQETVQSLVDALKSIDVEVMYDKVMQLLDGSVNQFKSIDFKQSIDELKEYICSVIKIIKEFDYNVFVDDANQKISELTSYVNNQIEAYGIAQKIEASREFVRKIQGSIFKYLEQLKETRIAEVVKMMKDVIDTTAFNDIKTIVQQALQDMRDRVDGMNIREEILIYLQRASDSYTNMVAYISVQFNKLIEEIRRVVEDQDILNQISQAVDGVLDALKTAEVEIPSFVVPLTDLVIPAIQINLNRLQDISIPAQISVPEFTILSSYTVPAMNIDFEEIKEKIIAFIDQVREYEVPMPPPEAIFGDLRALYLSDLPDLTFPEITILEIKLPAINLPKLNLENFEITMLPIPEFKFPQVHSEVQIPAFGKLYGEFRVNSPHYTLVTVASLENSTTINLNRDAPETSKFTATLTSQAKSAFEFLDYSLDATARLEASQMETLVFTETVNVTHMVFSIDHEGSLTFSAPSAEATAKTTAKATTEMYTADLVNNIALSLKSGISASIDTTYSHNLNIPAVETSSQATMTQTAAASLESGIISVTVGNEGSGKWSIQDYSDEGTHKNNLEFNINVITAKLTFVGETESKVLKMKQTMNAESVIFSHFTVDARAETELPFVKSSIAVLNGDAHVGDLKIALTASHNAELMGRMSGTISNTLEFLVHPFEIVLDCKNEGNSKVIFPLKLTGKFDLQNEFGVILNSEMQHACWAGLARFNQYKYYHNFTMDNNQKDIGIYAAMNGEANVDFLTVPLTIPEMTVPYLRLKTPHIQELSLWEHAGLKELLTTPRQSFEMNLKLQYQKNPDMHTIDYDLHPFYNAISNLDIFRAHFELGRNKLVNLLTTSYNEAKTHFDKYKIDTSNQPPRFVTVPGYKIPILNIEVSSFRAELPAFGFFIPKEVSTPGFKVPTMGFSVPSYTLVLPSLELPVLRIPETLSELTLPSFTLPAIQNNIMIPAMGNMTCDFSFKSTVITLTANVGLYNQSDIVARFGASSTSVFDILKGKLDGSTSLTRSRGLKLATALSWEHQNIEGSHDCTVSLSKRNMEAFLATVARVNLPFVSLELSQELLGNTKTKPNVASKIKLKYMLNMPLIEAVGKGNIDQNMALEGLTSYVSLETSTKGKTDITVKRIVYYGAIDNEANIYLNANGLRSTVKTDLDSNLVYDKVTILNLNINNNLALEASLRRVYATLNCTCNNMVNIVWAGFDTNGKHSVKANLDFVPLTTLTAKVDIDATQPFNYMDLPGDAGVDQKYYLSITADKQTFSWRGREQLASVIHSCDLLLSNDEAEVKIDIAESVEGSLAFLKSVRLPVYQKTIWDVLKLEQVSRMDEMQFLNLSTTVVYTKNKEGLIFTLPSKLFENGVTFNIPELTLAVPSWVKEIPKAVRTIDMRFQNIDLPDQVSVPPVIDVPAFDVPFTTLHVPAFSIDLKNLEIPTMISTTGFDIMLPGLPKVEIPSFDIDTEFLQNRMSFLSVKLRQYEITISSFTFPKSITIGEHTIHLDEIASQISNFEMPTITIPEQKIEIPEISLNLPVSVFIPAFGALSTTVKVLSPIYNVTSTANLENKESNVVTSLKSICTSTMIFLEYDLDATATLRFEKGAVRMNGKCNLVHSDINVDWQHVFSQNLRMKRQASPDAIVSRHTLNVDITSPTFVDVSFRYASRKDGITNSMASPSIGFLGFLFTWRSPSQVYGKVFSRYLSTPDKDTDIVSVKATLKSSEKLSFQVAWNMDTMHYTIEGLKERMPAITDALLKFINKYHTAHFGFSVNRASIKLKNSVSNIIERAYHEVPLGFDTLQNSMREMFRNAADSIPSIDITELLNSVLTFLRETNFALPGIEERLSGQELYERASRSVSATIDRAAQRFSNLMETITDIIESFIKGVQFTIPGSNVVVNGNKIVANLRSAMSAIQDEMTKVVRHLEDVSLEELIQEVHDLLQLCFQRAAEFLASLKTQDLKEMLRSLERDMHVTKSEAGEYKDTAKIKIQEIYNEVTVDRVNNDLKELVDFFQSHFYGGLDEFIDLMEQASQNTAPYIRVTLKKMDIDVPLPFFWKSFSEWPTQIRQ</sequence>
<dbReference type="GO" id="GO:0120020">
    <property type="term" value="F:cholesterol transfer activity"/>
    <property type="evidence" value="ECO:0007669"/>
    <property type="project" value="TreeGrafter"/>
</dbReference>
<accession>A0A8U0TPP0</accession>
<dbReference type="InterPro" id="IPR015816">
    <property type="entry name" value="Vitellinogen_b-sht_N"/>
</dbReference>
<dbReference type="SUPFAM" id="SSF48431">
    <property type="entry name" value="Lipovitellin-phosvitin complex, superhelical domain"/>
    <property type="match status" value="1"/>
</dbReference>
<evidence type="ECO:0000256" key="5">
    <source>
        <dbReference type="ARBA" id="ARBA00023055"/>
    </source>
</evidence>
<dbReference type="Pfam" id="PF01347">
    <property type="entry name" value="Vitellogenin_N"/>
    <property type="match status" value="1"/>
</dbReference>
<comment type="subcellular location">
    <subcellularLocation>
        <location evidence="1">Secreted</location>
    </subcellularLocation>
</comment>
<dbReference type="GO" id="GO:0042953">
    <property type="term" value="P:lipoprotein transport"/>
    <property type="evidence" value="ECO:0007669"/>
    <property type="project" value="TreeGrafter"/>
</dbReference>
<dbReference type="InterPro" id="IPR011030">
    <property type="entry name" value="Lipovitellin_superhlx_dom"/>
</dbReference>
<feature type="coiled-coil region" evidence="8">
    <location>
        <begin position="2123"/>
        <end position="2150"/>
    </location>
</feature>
<dbReference type="InterPro" id="IPR015255">
    <property type="entry name" value="Vitellinogen_open_b-sht"/>
</dbReference>
<dbReference type="GeneID" id="120023262"/>
<dbReference type="GO" id="GO:0006642">
    <property type="term" value="P:triglyceride mobilization"/>
    <property type="evidence" value="ECO:0007669"/>
    <property type="project" value="TreeGrafter"/>
</dbReference>
<dbReference type="InterPro" id="IPR015819">
    <property type="entry name" value="Lipid_transp_b-sht_shell"/>
</dbReference>
<dbReference type="Gene3D" id="2.30.230.10">
    <property type="entry name" value="Lipovitellin, beta-sheet shell regions, chain A"/>
    <property type="match status" value="1"/>
</dbReference>
<dbReference type="InterPro" id="IPR001747">
    <property type="entry name" value="Vitellogenin_N"/>
</dbReference>
<reference evidence="11" key="1">
    <citation type="submission" date="2025-08" db="UniProtKB">
        <authorList>
            <consortium name="RefSeq"/>
        </authorList>
    </citation>
    <scope>IDENTIFICATION</scope>
    <source>
        <tissue evidence="11">White muscle</tissue>
    </source>
</reference>
<evidence type="ECO:0000256" key="4">
    <source>
        <dbReference type="ARBA" id="ARBA00022729"/>
    </source>
</evidence>
<organism evidence="10 11">
    <name type="scientific">Salvelinus namaycush</name>
    <name type="common">Lake trout</name>
    <name type="synonym">Salmo namaycush</name>
    <dbReference type="NCBI Taxonomy" id="8040"/>
    <lineage>
        <taxon>Eukaryota</taxon>
        <taxon>Metazoa</taxon>
        <taxon>Chordata</taxon>
        <taxon>Craniata</taxon>
        <taxon>Vertebrata</taxon>
        <taxon>Euteleostomi</taxon>
        <taxon>Actinopterygii</taxon>
        <taxon>Neopterygii</taxon>
        <taxon>Teleostei</taxon>
        <taxon>Protacanthopterygii</taxon>
        <taxon>Salmoniformes</taxon>
        <taxon>Salmonidae</taxon>
        <taxon>Salmoninae</taxon>
        <taxon>Salvelinus</taxon>
    </lineage>
</organism>
<keyword evidence="6" id="KW-0325">Glycoprotein</keyword>
<keyword evidence="2" id="KW-0813">Transport</keyword>
<dbReference type="GO" id="GO:0042632">
    <property type="term" value="P:cholesterol homeostasis"/>
    <property type="evidence" value="ECO:0007669"/>
    <property type="project" value="TreeGrafter"/>
</dbReference>
<evidence type="ECO:0000256" key="8">
    <source>
        <dbReference type="SAM" id="Coils"/>
    </source>
</evidence>
<evidence type="ECO:0000259" key="9">
    <source>
        <dbReference type="PROSITE" id="PS51211"/>
    </source>
</evidence>
<evidence type="ECO:0000313" key="11">
    <source>
        <dbReference type="RefSeq" id="XP_038823231.1"/>
    </source>
</evidence>
<dbReference type="FunFam" id="2.30.230.10:FF:000003">
    <property type="entry name" value="Apolipoprotein B"/>
    <property type="match status" value="1"/>
</dbReference>
<keyword evidence="4" id="KW-0732">Signal</keyword>
<dbReference type="InterPro" id="IPR052418">
    <property type="entry name" value="Apolipoprotein_B"/>
</dbReference>
<dbReference type="GO" id="GO:0034362">
    <property type="term" value="C:low-density lipoprotein particle"/>
    <property type="evidence" value="ECO:0007669"/>
    <property type="project" value="TreeGrafter"/>
</dbReference>
<keyword evidence="10" id="KW-1185">Reference proteome</keyword>
<dbReference type="Proteomes" id="UP000808372">
    <property type="component" value="Chromosome 28"/>
</dbReference>
<protein>
    <submittedName>
        <fullName evidence="11">Apolipoprotein B-100</fullName>
    </submittedName>
</protein>
<dbReference type="SMART" id="SM01169">
    <property type="entry name" value="DUF1943"/>
    <property type="match status" value="1"/>
</dbReference>
<comment type="caution">
    <text evidence="7">Lacks conserved residue(s) required for the propagation of feature annotation.</text>
</comment>
<evidence type="ECO:0000256" key="2">
    <source>
        <dbReference type="ARBA" id="ARBA00022448"/>
    </source>
</evidence>
<feature type="domain" description="Vitellogenin" evidence="9">
    <location>
        <begin position="70"/>
        <end position="700"/>
    </location>
</feature>
<dbReference type="GO" id="GO:0030301">
    <property type="term" value="P:cholesterol transport"/>
    <property type="evidence" value="ECO:0007669"/>
    <property type="project" value="TreeGrafter"/>
</dbReference>
<evidence type="ECO:0000256" key="6">
    <source>
        <dbReference type="ARBA" id="ARBA00023180"/>
    </source>
</evidence>